<evidence type="ECO:0000313" key="2">
    <source>
        <dbReference type="Proteomes" id="UP001055879"/>
    </source>
</evidence>
<evidence type="ECO:0000313" key="1">
    <source>
        <dbReference type="EMBL" id="KAI3758458.1"/>
    </source>
</evidence>
<dbReference type="EMBL" id="CM042048">
    <property type="protein sequence ID" value="KAI3758458.1"/>
    <property type="molecule type" value="Genomic_DNA"/>
</dbReference>
<dbReference type="Proteomes" id="UP001055879">
    <property type="component" value="Linkage Group LG02"/>
</dbReference>
<comment type="caution">
    <text evidence="1">The sequence shown here is derived from an EMBL/GenBank/DDBJ whole genome shotgun (WGS) entry which is preliminary data.</text>
</comment>
<accession>A0ACB9EIP5</accession>
<protein>
    <submittedName>
        <fullName evidence="1">Uncharacterized protein</fullName>
    </submittedName>
</protein>
<sequence length="110" mass="12732">MCSWTAIYIRTLLRSPAIFLFYFKSEIPLEFCNYVLGVFPVNYQRPESNKFMFPIPLSNQAFFKEAPTGSSKGIVIKFDLISVVFLMQLFDRFLSGVNHLEEAEPGKVFF</sequence>
<reference evidence="1 2" key="2">
    <citation type="journal article" date="2022" name="Mol. Ecol. Resour.">
        <title>The genomes of chicory, endive, great burdock and yacon provide insights into Asteraceae paleo-polyploidization history and plant inulin production.</title>
        <authorList>
            <person name="Fan W."/>
            <person name="Wang S."/>
            <person name="Wang H."/>
            <person name="Wang A."/>
            <person name="Jiang F."/>
            <person name="Liu H."/>
            <person name="Zhao H."/>
            <person name="Xu D."/>
            <person name="Zhang Y."/>
        </authorList>
    </citation>
    <scope>NUCLEOTIDE SEQUENCE [LARGE SCALE GENOMIC DNA]</scope>
    <source>
        <strain evidence="2">cv. Niubang</strain>
    </source>
</reference>
<gene>
    <name evidence="1" type="ORF">L6452_06021</name>
</gene>
<name>A0ACB9EIP5_ARCLA</name>
<organism evidence="1 2">
    <name type="scientific">Arctium lappa</name>
    <name type="common">Greater burdock</name>
    <name type="synonym">Lappa major</name>
    <dbReference type="NCBI Taxonomy" id="4217"/>
    <lineage>
        <taxon>Eukaryota</taxon>
        <taxon>Viridiplantae</taxon>
        <taxon>Streptophyta</taxon>
        <taxon>Embryophyta</taxon>
        <taxon>Tracheophyta</taxon>
        <taxon>Spermatophyta</taxon>
        <taxon>Magnoliopsida</taxon>
        <taxon>eudicotyledons</taxon>
        <taxon>Gunneridae</taxon>
        <taxon>Pentapetalae</taxon>
        <taxon>asterids</taxon>
        <taxon>campanulids</taxon>
        <taxon>Asterales</taxon>
        <taxon>Asteraceae</taxon>
        <taxon>Carduoideae</taxon>
        <taxon>Cardueae</taxon>
        <taxon>Arctiinae</taxon>
        <taxon>Arctium</taxon>
    </lineage>
</organism>
<reference evidence="2" key="1">
    <citation type="journal article" date="2022" name="Mol. Ecol. Resour.">
        <title>The genomes of chicory, endive, great burdock and yacon provide insights into Asteraceae palaeo-polyploidization history and plant inulin production.</title>
        <authorList>
            <person name="Fan W."/>
            <person name="Wang S."/>
            <person name="Wang H."/>
            <person name="Wang A."/>
            <person name="Jiang F."/>
            <person name="Liu H."/>
            <person name="Zhao H."/>
            <person name="Xu D."/>
            <person name="Zhang Y."/>
        </authorList>
    </citation>
    <scope>NUCLEOTIDE SEQUENCE [LARGE SCALE GENOMIC DNA]</scope>
    <source>
        <strain evidence="2">cv. Niubang</strain>
    </source>
</reference>
<keyword evidence="2" id="KW-1185">Reference proteome</keyword>
<proteinExistence type="predicted"/>